<proteinExistence type="predicted"/>
<name>A0A6A6FBG7_9PEZI</name>
<dbReference type="OrthoDB" id="3250044at2759"/>
<dbReference type="AlphaFoldDB" id="A0A6A6FBG7"/>
<organism evidence="2 3">
    <name type="scientific">Cercospora zeae-maydis SCOH1-5</name>
    <dbReference type="NCBI Taxonomy" id="717836"/>
    <lineage>
        <taxon>Eukaryota</taxon>
        <taxon>Fungi</taxon>
        <taxon>Dikarya</taxon>
        <taxon>Ascomycota</taxon>
        <taxon>Pezizomycotina</taxon>
        <taxon>Dothideomycetes</taxon>
        <taxon>Dothideomycetidae</taxon>
        <taxon>Mycosphaerellales</taxon>
        <taxon>Mycosphaerellaceae</taxon>
        <taxon>Cercospora</taxon>
    </lineage>
</organism>
<dbReference type="EMBL" id="ML992680">
    <property type="protein sequence ID" value="KAF2210673.1"/>
    <property type="molecule type" value="Genomic_DNA"/>
</dbReference>
<accession>A0A6A6FBG7</accession>
<sequence>MDASSQEIAHYCAQLPGPATACQQNVRRLTETLIVKLGLEVTESEFRNQLFVYNMLEHQKIKVARPYRFVRASDSYGFCNGYLIMEYIQGQRLDEGSLCNNEKIVSLAASAIQSIHETSASRLSQETPPGSLFGSIHYGFPWGDGSAEGSFHSMEDLERCIQKRLVCSNHAARSVDFDGFSDRHMVLCHLDLAPRNLLLTTNDIIAVLDWASMGWFPSAFELASLEYLQTVASADEAKFLRSIKAHLQKLKPLEENDLIVLGQVHANSIRYAF</sequence>
<evidence type="ECO:0000259" key="1">
    <source>
        <dbReference type="Pfam" id="PF01636"/>
    </source>
</evidence>
<evidence type="ECO:0000313" key="3">
    <source>
        <dbReference type="Proteomes" id="UP000799539"/>
    </source>
</evidence>
<reference evidence="2" key="1">
    <citation type="journal article" date="2020" name="Stud. Mycol.">
        <title>101 Dothideomycetes genomes: a test case for predicting lifestyles and emergence of pathogens.</title>
        <authorList>
            <person name="Haridas S."/>
            <person name="Albert R."/>
            <person name="Binder M."/>
            <person name="Bloem J."/>
            <person name="Labutti K."/>
            <person name="Salamov A."/>
            <person name="Andreopoulos B."/>
            <person name="Baker S."/>
            <person name="Barry K."/>
            <person name="Bills G."/>
            <person name="Bluhm B."/>
            <person name="Cannon C."/>
            <person name="Castanera R."/>
            <person name="Culley D."/>
            <person name="Daum C."/>
            <person name="Ezra D."/>
            <person name="Gonzalez J."/>
            <person name="Henrissat B."/>
            <person name="Kuo A."/>
            <person name="Liang C."/>
            <person name="Lipzen A."/>
            <person name="Lutzoni F."/>
            <person name="Magnuson J."/>
            <person name="Mondo S."/>
            <person name="Nolan M."/>
            <person name="Ohm R."/>
            <person name="Pangilinan J."/>
            <person name="Park H.-J."/>
            <person name="Ramirez L."/>
            <person name="Alfaro M."/>
            <person name="Sun H."/>
            <person name="Tritt A."/>
            <person name="Yoshinaga Y."/>
            <person name="Zwiers L.-H."/>
            <person name="Turgeon B."/>
            <person name="Goodwin S."/>
            <person name="Spatafora J."/>
            <person name="Crous P."/>
            <person name="Grigoriev I."/>
        </authorList>
    </citation>
    <scope>NUCLEOTIDE SEQUENCE</scope>
    <source>
        <strain evidence="2">SCOH1-5</strain>
    </source>
</reference>
<dbReference type="InterPro" id="IPR051678">
    <property type="entry name" value="AGP_Transferase"/>
</dbReference>
<feature type="domain" description="Aminoglycoside phosphotransferase" evidence="1">
    <location>
        <begin position="24"/>
        <end position="226"/>
    </location>
</feature>
<dbReference type="Pfam" id="PF01636">
    <property type="entry name" value="APH"/>
    <property type="match status" value="1"/>
</dbReference>
<dbReference type="InterPro" id="IPR011009">
    <property type="entry name" value="Kinase-like_dom_sf"/>
</dbReference>
<keyword evidence="3" id="KW-1185">Reference proteome</keyword>
<dbReference type="Gene3D" id="3.30.200.150">
    <property type="match status" value="1"/>
</dbReference>
<gene>
    <name evidence="2" type="ORF">CERZMDRAFT_45023</name>
</gene>
<dbReference type="SUPFAM" id="SSF56112">
    <property type="entry name" value="Protein kinase-like (PK-like)"/>
    <property type="match status" value="1"/>
</dbReference>
<dbReference type="PANTHER" id="PTHR21310:SF39">
    <property type="entry name" value="AMINOGLYCOSIDE PHOSPHOTRANSFERASE DOMAIN-CONTAINING PROTEIN"/>
    <property type="match status" value="1"/>
</dbReference>
<dbReference type="PANTHER" id="PTHR21310">
    <property type="entry name" value="AMINOGLYCOSIDE PHOSPHOTRANSFERASE-RELATED-RELATED"/>
    <property type="match status" value="1"/>
</dbReference>
<evidence type="ECO:0000313" key="2">
    <source>
        <dbReference type="EMBL" id="KAF2210673.1"/>
    </source>
</evidence>
<dbReference type="Gene3D" id="3.90.1200.10">
    <property type="match status" value="1"/>
</dbReference>
<dbReference type="InterPro" id="IPR002575">
    <property type="entry name" value="Aminoglycoside_PTrfase"/>
</dbReference>
<protein>
    <recommendedName>
        <fullName evidence="1">Aminoglycoside phosphotransferase domain-containing protein</fullName>
    </recommendedName>
</protein>
<dbReference type="Proteomes" id="UP000799539">
    <property type="component" value="Unassembled WGS sequence"/>
</dbReference>